<dbReference type="EMBL" id="KT007001">
    <property type="protein sequence ID" value="AKQ02628.1"/>
    <property type="molecule type" value="Genomic_DNA"/>
</dbReference>
<dbReference type="Gene3D" id="3.10.20.80">
    <property type="entry name" value="Translation initiation factor 3 (IF-3), N-terminal domain"/>
    <property type="match status" value="1"/>
</dbReference>
<reference evidence="7" key="1">
    <citation type="journal article" date="2015" name="ISME J.">
        <title>Aquifer environment selects for microbial species cohorts in sediment and groundwater.</title>
        <authorList>
            <person name="Hug L.A."/>
            <person name="Thomas B.C."/>
            <person name="Brown C.T."/>
            <person name="Frischkorn K.R."/>
            <person name="Williams K.H."/>
            <person name="Tringe S.G."/>
            <person name="Banfield J.F."/>
        </authorList>
    </citation>
    <scope>NUCLEOTIDE SEQUENCE</scope>
</reference>
<keyword evidence="2 7" id="KW-0396">Initiation factor</keyword>
<dbReference type="Gene3D" id="3.30.110.10">
    <property type="entry name" value="Translation initiation factor 3 (IF-3), C-terminal domain"/>
    <property type="match status" value="1"/>
</dbReference>
<dbReference type="Pfam" id="PF00707">
    <property type="entry name" value="IF3_C"/>
    <property type="match status" value="1"/>
</dbReference>
<dbReference type="GO" id="GO:0032790">
    <property type="term" value="P:ribosome disassembly"/>
    <property type="evidence" value="ECO:0007669"/>
    <property type="project" value="TreeGrafter"/>
</dbReference>
<accession>A0A0H4T4N7</accession>
<dbReference type="InterPro" id="IPR001288">
    <property type="entry name" value="Translation_initiation_fac_3"/>
</dbReference>
<evidence type="ECO:0000259" key="5">
    <source>
        <dbReference type="Pfam" id="PF00707"/>
    </source>
</evidence>
<feature type="domain" description="Translation initiation factor 3 N-terminal" evidence="6">
    <location>
        <begin position="37"/>
        <end position="106"/>
    </location>
</feature>
<dbReference type="NCBIfam" id="TIGR00168">
    <property type="entry name" value="infC"/>
    <property type="match status" value="1"/>
</dbReference>
<organism evidence="7">
    <name type="scientific">uncultured Parcubacteria bacterium Rifle_16ft_4_minimus_37658</name>
    <dbReference type="NCBI Taxonomy" id="1665141"/>
    <lineage>
        <taxon>Bacteria</taxon>
        <taxon>Candidatus Parcubacteria</taxon>
        <taxon>environmental samples</taxon>
    </lineage>
</organism>
<dbReference type="Pfam" id="PF05198">
    <property type="entry name" value="IF3_N"/>
    <property type="match status" value="1"/>
</dbReference>
<evidence type="ECO:0000256" key="4">
    <source>
        <dbReference type="NCBIfam" id="TIGR00168"/>
    </source>
</evidence>
<dbReference type="PANTHER" id="PTHR10938">
    <property type="entry name" value="TRANSLATION INITIATION FACTOR IF-3"/>
    <property type="match status" value="1"/>
</dbReference>
<dbReference type="GO" id="GO:0003743">
    <property type="term" value="F:translation initiation factor activity"/>
    <property type="evidence" value="ECO:0007669"/>
    <property type="project" value="UniProtKB-UniRule"/>
</dbReference>
<feature type="domain" description="Translation initiation factor 3 C-terminal" evidence="5">
    <location>
        <begin position="114"/>
        <end position="195"/>
    </location>
</feature>
<evidence type="ECO:0000256" key="2">
    <source>
        <dbReference type="ARBA" id="ARBA00022540"/>
    </source>
</evidence>
<dbReference type="InterPro" id="IPR019815">
    <property type="entry name" value="Translation_initiation_fac_3_C"/>
</dbReference>
<comment type="similarity">
    <text evidence="1">Belongs to the IF-3 family.</text>
</comment>
<dbReference type="GO" id="GO:0005829">
    <property type="term" value="C:cytosol"/>
    <property type="evidence" value="ECO:0007669"/>
    <property type="project" value="TreeGrafter"/>
</dbReference>
<proteinExistence type="inferred from homology"/>
<keyword evidence="3" id="KW-0648">Protein biosynthesis</keyword>
<dbReference type="PANTHER" id="PTHR10938:SF0">
    <property type="entry name" value="TRANSLATION INITIATION FACTOR IF-3, MITOCHONDRIAL"/>
    <property type="match status" value="1"/>
</dbReference>
<evidence type="ECO:0000256" key="1">
    <source>
        <dbReference type="ARBA" id="ARBA00005439"/>
    </source>
</evidence>
<gene>
    <name evidence="7" type="primary">infC</name>
</gene>
<evidence type="ECO:0000259" key="6">
    <source>
        <dbReference type="Pfam" id="PF05198"/>
    </source>
</evidence>
<dbReference type="InterPro" id="IPR019814">
    <property type="entry name" value="Translation_initiation_fac_3_N"/>
</dbReference>
<evidence type="ECO:0000256" key="3">
    <source>
        <dbReference type="ARBA" id="ARBA00022917"/>
    </source>
</evidence>
<dbReference type="GO" id="GO:0016020">
    <property type="term" value="C:membrane"/>
    <property type="evidence" value="ECO:0007669"/>
    <property type="project" value="TreeGrafter"/>
</dbReference>
<protein>
    <recommendedName>
        <fullName evidence="4">Translation initiation factor IF-3</fullName>
    </recommendedName>
</protein>
<dbReference type="AlphaFoldDB" id="A0A0H4T4N7"/>
<dbReference type="SUPFAM" id="SSF55200">
    <property type="entry name" value="Translation initiation factor IF3, C-terminal domain"/>
    <property type="match status" value="1"/>
</dbReference>
<dbReference type="InterPro" id="IPR036788">
    <property type="entry name" value="T_IF-3_C_sf"/>
</dbReference>
<sequence length="199" mass="22588">MLAAKLRLVDNSKKGRLFTKISKKAIFKSLVTKRTRVNSQITATPVRAIGDDGTNYGIIEIARAIDIAKDAGLDVIEISPTAKPPVVKIMDYGKWSYQEEKKRREANKKAHTSEVREVRIGLNTSEHDLEMKAKKVGEFLDAGDKVKIDLVLRGRAKYLDKNFKNERIERILHFIPRDYKISDGPKQGPRGIYVLVEKK</sequence>
<dbReference type="InterPro" id="IPR036787">
    <property type="entry name" value="T_IF-3_N_sf"/>
</dbReference>
<name>A0A0H4T4N7_9BACT</name>
<dbReference type="SUPFAM" id="SSF54364">
    <property type="entry name" value="Translation initiation factor IF3, N-terminal domain"/>
    <property type="match status" value="1"/>
</dbReference>
<dbReference type="GO" id="GO:0043022">
    <property type="term" value="F:ribosome binding"/>
    <property type="evidence" value="ECO:0007669"/>
    <property type="project" value="TreeGrafter"/>
</dbReference>
<evidence type="ECO:0000313" key="7">
    <source>
        <dbReference type="EMBL" id="AKQ02628.1"/>
    </source>
</evidence>